<feature type="domain" description="DnaB/C C-terminal" evidence="3">
    <location>
        <begin position="179"/>
        <end position="249"/>
    </location>
</feature>
<dbReference type="Pfam" id="PF21984">
    <property type="entry name" value="DnaD_N"/>
    <property type="match status" value="1"/>
</dbReference>
<dbReference type="InterPro" id="IPR034829">
    <property type="entry name" value="DnaD-like_sf"/>
</dbReference>
<dbReference type="PANTHER" id="PTHR37293:SF6">
    <property type="entry name" value="DNA REPLICATION PROTEIN DNAD"/>
    <property type="match status" value="1"/>
</dbReference>
<feature type="region of interest" description="Disordered" evidence="2">
    <location>
        <begin position="254"/>
        <end position="285"/>
    </location>
</feature>
<dbReference type="Gene3D" id="1.10.10.630">
    <property type="entry name" value="DnaD domain-like"/>
    <property type="match status" value="1"/>
</dbReference>
<evidence type="ECO:0000259" key="3">
    <source>
        <dbReference type="Pfam" id="PF07261"/>
    </source>
</evidence>
<organism evidence="5 6">
    <name type="scientific">Ammonifex thiophilus</name>
    <dbReference type="NCBI Taxonomy" id="444093"/>
    <lineage>
        <taxon>Bacteria</taxon>
        <taxon>Bacillati</taxon>
        <taxon>Bacillota</taxon>
        <taxon>Clostridia</taxon>
        <taxon>Thermoanaerobacterales</taxon>
        <taxon>Thermoanaerobacteraceae</taxon>
        <taxon>Ammonifex</taxon>
    </lineage>
</organism>
<evidence type="ECO:0000313" key="6">
    <source>
        <dbReference type="Proteomes" id="UP000256329"/>
    </source>
</evidence>
<protein>
    <submittedName>
        <fullName evidence="5">DnaD domain protein</fullName>
    </submittedName>
</protein>
<comment type="similarity">
    <text evidence="1">Belongs to the DnaB/DnaD family.</text>
</comment>
<dbReference type="AlphaFoldDB" id="A0A3D8P5J4"/>
<dbReference type="InterPro" id="IPR053843">
    <property type="entry name" value="DnaD_N"/>
</dbReference>
<dbReference type="InterPro" id="IPR053162">
    <property type="entry name" value="DnaD"/>
</dbReference>
<feature type="domain" description="DnaD N-terminal" evidence="4">
    <location>
        <begin position="55"/>
        <end position="148"/>
    </location>
</feature>
<dbReference type="Proteomes" id="UP000256329">
    <property type="component" value="Unassembled WGS sequence"/>
</dbReference>
<dbReference type="InterPro" id="IPR036388">
    <property type="entry name" value="WH-like_DNA-bd_sf"/>
</dbReference>
<evidence type="ECO:0000256" key="1">
    <source>
        <dbReference type="ARBA" id="ARBA00093462"/>
    </source>
</evidence>
<dbReference type="EMBL" id="QSLN01000006">
    <property type="protein sequence ID" value="RDV83206.1"/>
    <property type="molecule type" value="Genomic_DNA"/>
</dbReference>
<dbReference type="SUPFAM" id="SSF158499">
    <property type="entry name" value="DnaD domain-like"/>
    <property type="match status" value="1"/>
</dbReference>
<dbReference type="PANTHER" id="PTHR37293">
    <property type="entry name" value="PHAGE REPLICATION PROTEIN-RELATED"/>
    <property type="match status" value="1"/>
</dbReference>
<accession>A0A3D8P5J4</accession>
<gene>
    <name evidence="5" type="ORF">DXX99_05670</name>
</gene>
<evidence type="ECO:0000256" key="2">
    <source>
        <dbReference type="SAM" id="MobiDB-lite"/>
    </source>
</evidence>
<evidence type="ECO:0000313" key="5">
    <source>
        <dbReference type="EMBL" id="RDV83206.1"/>
    </source>
</evidence>
<evidence type="ECO:0000259" key="4">
    <source>
        <dbReference type="Pfam" id="PF21984"/>
    </source>
</evidence>
<dbReference type="InterPro" id="IPR006343">
    <property type="entry name" value="DnaB/C_C"/>
</dbReference>
<keyword evidence="6" id="KW-1185">Reference proteome</keyword>
<reference evidence="5 6" key="1">
    <citation type="submission" date="2018-08" db="EMBL/GenBank/DDBJ databases">
        <title>Form III RuBisCO-mediated autotrophy in Thermodesulfobium bacteria.</title>
        <authorList>
            <person name="Toshchakov S.V."/>
            <person name="Kublanov I.V."/>
            <person name="Frolov E."/>
            <person name="Bonch-Osmolovskaya E.A."/>
            <person name="Tourova T.P."/>
            <person name="Chernych N.A."/>
            <person name="Lebedinsky A.V."/>
        </authorList>
    </citation>
    <scope>NUCLEOTIDE SEQUENCE [LARGE SCALE GENOMIC DNA]</scope>
    <source>
        <strain evidence="5 6">SR</strain>
    </source>
</reference>
<dbReference type="NCBIfam" id="TIGR01446">
    <property type="entry name" value="DnaD_dom"/>
    <property type="match status" value="1"/>
</dbReference>
<dbReference type="Gene3D" id="1.10.10.10">
    <property type="entry name" value="Winged helix-like DNA-binding domain superfamily/Winged helix DNA-binding domain"/>
    <property type="match status" value="1"/>
</dbReference>
<name>A0A3D8P5J4_9THEO</name>
<dbReference type="Pfam" id="PF07261">
    <property type="entry name" value="DnaB_2"/>
    <property type="match status" value="1"/>
</dbReference>
<sequence>MISIKVWAGARRNFKVGREVRDLAGKRSRPIKVYREGDLLSAFGADLLAGHGLFVPSLLLRAYKRIGLSDLGMMIVLQLLCLRLEEGKLHVRPEDLAEYLTAGVEEIASELERLQEKKILGLAEYYVEGQKMVGFDFQPFFEKLAEIWALSRSSELEAIKQEGKEERGGLFDAEFGQLYSLFEQEFGRPLSPLEAEQILKWRQEMPPELVREALRRAVLMGKRNFKYIGSILSEWRKNNLKTLAEVEEYDRQFEAGRQRRKKKAEKETEGNRDKKRALIKSLYLS</sequence>
<comment type="caution">
    <text evidence="5">The sequence shown here is derived from an EMBL/GenBank/DDBJ whole genome shotgun (WGS) entry which is preliminary data.</text>
</comment>
<proteinExistence type="inferred from homology"/>